<comment type="caution">
    <text evidence="2">The sequence shown here is derived from an EMBL/GenBank/DDBJ whole genome shotgun (WGS) entry which is preliminary data.</text>
</comment>
<proteinExistence type="predicted"/>
<keyword evidence="3" id="KW-1185">Reference proteome</keyword>
<dbReference type="EMBL" id="LWMH01000001">
    <property type="protein sequence ID" value="KZS44836.1"/>
    <property type="molecule type" value="Genomic_DNA"/>
</dbReference>
<dbReference type="OrthoDB" id="5461404at2"/>
<name>A0A165SCA1_9BACL</name>
<dbReference type="AlphaFoldDB" id="A0A165SCA1"/>
<sequence>MMINMNNSFMMMCMLLMFLGVLILIVAVGVAVYWVVASLTRNNRTKNYPIMILAERYAKGEITEEEFKQRKTIIEE</sequence>
<evidence type="ECO:0000313" key="2">
    <source>
        <dbReference type="EMBL" id="KZS44836.1"/>
    </source>
</evidence>
<organism evidence="2 3">
    <name type="scientific">Paenibacillus glucanolyticus</name>
    <dbReference type="NCBI Taxonomy" id="59843"/>
    <lineage>
        <taxon>Bacteria</taxon>
        <taxon>Bacillati</taxon>
        <taxon>Bacillota</taxon>
        <taxon>Bacilli</taxon>
        <taxon>Bacillales</taxon>
        <taxon>Paenibacillaceae</taxon>
        <taxon>Paenibacillus</taxon>
    </lineage>
</organism>
<dbReference type="RefSeq" id="WP_051449138.1">
    <property type="nucleotide sequence ID" value="NZ_JBCMWP010000019.1"/>
</dbReference>
<gene>
    <name evidence="2" type="ORF">AWU65_02270</name>
</gene>
<feature type="domain" description="SHOCT" evidence="1">
    <location>
        <begin position="50"/>
        <end position="74"/>
    </location>
</feature>
<dbReference type="Pfam" id="PF09851">
    <property type="entry name" value="SHOCT"/>
    <property type="match status" value="1"/>
</dbReference>
<evidence type="ECO:0000259" key="1">
    <source>
        <dbReference type="Pfam" id="PF09851"/>
    </source>
</evidence>
<dbReference type="Proteomes" id="UP000076796">
    <property type="component" value="Unassembled WGS sequence"/>
</dbReference>
<accession>A0A165SCA1</accession>
<evidence type="ECO:0000313" key="3">
    <source>
        <dbReference type="Proteomes" id="UP000076796"/>
    </source>
</evidence>
<protein>
    <recommendedName>
        <fullName evidence="1">SHOCT domain-containing protein</fullName>
    </recommendedName>
</protein>
<reference evidence="2" key="1">
    <citation type="journal article" date="2016" name="Genome Announc.">
        <title>Draft genomes of two strains of Paenibacillus glucanolyticus with capability to degrade lignocellulose.</title>
        <authorList>
            <person name="Mathews S.L."/>
            <person name="Pawlak J."/>
            <person name="Grunden A.M."/>
        </authorList>
    </citation>
    <scope>NUCLEOTIDE SEQUENCE [LARGE SCALE GENOMIC DNA]</scope>
    <source>
        <strain evidence="2">SLM1</strain>
    </source>
</reference>
<dbReference type="InterPro" id="IPR018649">
    <property type="entry name" value="SHOCT"/>
</dbReference>